<name>A0A231S230_9BACI</name>
<evidence type="ECO:0000313" key="2">
    <source>
        <dbReference type="Proteomes" id="UP000036202"/>
    </source>
</evidence>
<dbReference type="EMBL" id="CP011974">
    <property type="protein sequence ID" value="AKO90924.1"/>
    <property type="molecule type" value="Genomic_DNA"/>
</dbReference>
<gene>
    <name evidence="1" type="ORF">BEH_01505</name>
</gene>
<dbReference type="KEGG" id="beo:BEH_01505"/>
<dbReference type="RefSeq" id="WP_046218249.1">
    <property type="nucleotide sequence ID" value="NZ_JAYDZA010000012.1"/>
</dbReference>
<reference evidence="1 2" key="1">
    <citation type="journal article" date="2015" name="PLoS ONE">
        <title>Genome Sequence of Bacillus endophyticus and Analysis of Its Companion Mechanism in the Ketogulonigenium vulgare-Bacillus Strain Consortium.</title>
        <authorList>
            <person name="Jia N."/>
            <person name="Du J."/>
            <person name="Ding M.Z."/>
            <person name="Gao F."/>
            <person name="Yuan Y.J."/>
        </authorList>
    </citation>
    <scope>NUCLEOTIDE SEQUENCE [LARGE SCALE GENOMIC DNA]</scope>
    <source>
        <strain evidence="1 2">Hbe603</strain>
    </source>
</reference>
<protein>
    <submittedName>
        <fullName evidence="1">Uncharacterized protein</fullName>
    </submittedName>
</protein>
<proteinExistence type="predicted"/>
<keyword evidence="2" id="KW-1185">Reference proteome</keyword>
<reference evidence="2" key="2">
    <citation type="submission" date="2015-06" db="EMBL/GenBank/DDBJ databases">
        <title>Genome Sequence of Bacillus endophyticus and Analysis of its Companion Mechanism in the Ketogulonigenium vulgare-Bacillus strain Consortium.</title>
        <authorList>
            <person name="Jia N."/>
            <person name="Du J."/>
            <person name="Ding M.-Z."/>
            <person name="Gao F."/>
            <person name="Yuan Y.-J."/>
        </authorList>
    </citation>
    <scope>NUCLEOTIDE SEQUENCE [LARGE SCALE GENOMIC DNA]</scope>
    <source>
        <strain evidence="2">Hbe603</strain>
    </source>
</reference>
<dbReference type="Proteomes" id="UP000036202">
    <property type="component" value="Chromosome"/>
</dbReference>
<dbReference type="SUPFAM" id="SSF54593">
    <property type="entry name" value="Glyoxalase/Bleomycin resistance protein/Dihydroxybiphenyl dioxygenase"/>
    <property type="match status" value="1"/>
</dbReference>
<evidence type="ECO:0000313" key="1">
    <source>
        <dbReference type="EMBL" id="AKO90924.1"/>
    </source>
</evidence>
<dbReference type="Gene3D" id="3.10.180.10">
    <property type="entry name" value="2,3-Dihydroxybiphenyl 1,2-Dioxygenase, domain 1"/>
    <property type="match status" value="1"/>
</dbReference>
<organism evidence="1 2">
    <name type="scientific">Priestia filamentosa</name>
    <dbReference type="NCBI Taxonomy" id="1402861"/>
    <lineage>
        <taxon>Bacteria</taxon>
        <taxon>Bacillati</taxon>
        <taxon>Bacillota</taxon>
        <taxon>Bacilli</taxon>
        <taxon>Bacillales</taxon>
        <taxon>Bacillaceae</taxon>
        <taxon>Priestia</taxon>
    </lineage>
</organism>
<accession>A0A0H4KF63</accession>
<dbReference type="AlphaFoldDB" id="A0A231S230"/>
<sequence>MILTKKLHHLISIVNNIEQTVEFYINVLGRKAVRFVTEKTIEKVLNHFGFHKVSVEEVPLTRMGSLGILTYIY</sequence>
<accession>A0A231S230</accession>
<dbReference type="PATRIC" id="fig|135735.6.peg.271"/>
<dbReference type="InterPro" id="IPR029068">
    <property type="entry name" value="Glyas_Bleomycin-R_OHBP_Dase"/>
</dbReference>